<protein>
    <submittedName>
        <fullName evidence="1">Uncharacterized protein</fullName>
    </submittedName>
</protein>
<dbReference type="RefSeq" id="WP_084341317.1">
    <property type="nucleotide sequence ID" value="NZ_UGUW01000001.1"/>
</dbReference>
<evidence type="ECO:0000313" key="2">
    <source>
        <dbReference type="Proteomes" id="UP000254084"/>
    </source>
</evidence>
<sequence length="147" mass="16256">MSNVEKKERIPSCIGQKPLEGSYYASECTLCGWVGSSEALTDDCQCTQEVGDRYCQGDTDEIGTDRLLEIVQAMARRHVESQQAHQRLIEHTNETEKYLDDAAELLGEIVQSGQAYRECTDKGSATGLRVAAVLGYVAQFQPEAHQP</sequence>
<dbReference type="EMBL" id="UGUW01000001">
    <property type="protein sequence ID" value="SUD57870.1"/>
    <property type="molecule type" value="Genomic_DNA"/>
</dbReference>
<organism evidence="1 2">
    <name type="scientific">Ectopseudomonas oleovorans</name>
    <name type="common">Pseudomonas oleovorans</name>
    <dbReference type="NCBI Taxonomy" id="301"/>
    <lineage>
        <taxon>Bacteria</taxon>
        <taxon>Pseudomonadati</taxon>
        <taxon>Pseudomonadota</taxon>
        <taxon>Gammaproteobacteria</taxon>
        <taxon>Pseudomonadales</taxon>
        <taxon>Pseudomonadaceae</taxon>
        <taxon>Ectopseudomonas</taxon>
    </lineage>
</organism>
<evidence type="ECO:0000313" key="1">
    <source>
        <dbReference type="EMBL" id="SUD57870.1"/>
    </source>
</evidence>
<accession>A0A379JZK6</accession>
<dbReference type="AlphaFoldDB" id="A0A379JZK6"/>
<dbReference type="Proteomes" id="UP000254084">
    <property type="component" value="Unassembled WGS sequence"/>
</dbReference>
<gene>
    <name evidence="1" type="ORF">NCTC10860_00073</name>
</gene>
<proteinExistence type="predicted"/>
<reference evidence="1 2" key="1">
    <citation type="submission" date="2018-06" db="EMBL/GenBank/DDBJ databases">
        <authorList>
            <consortium name="Pathogen Informatics"/>
            <person name="Doyle S."/>
        </authorList>
    </citation>
    <scope>NUCLEOTIDE SEQUENCE [LARGE SCALE GENOMIC DNA]</scope>
    <source>
        <strain evidence="1 2">NCTC10860</strain>
    </source>
</reference>
<name>A0A379JZK6_ECTOL</name>